<dbReference type="Proteomes" id="UP000825799">
    <property type="component" value="Chromosome"/>
</dbReference>
<dbReference type="SUPFAM" id="SSF50129">
    <property type="entry name" value="GroES-like"/>
    <property type="match status" value="1"/>
</dbReference>
<sequence length="323" mass="33900">MRALVYDHYGPPEKVLRLEQVPRPQPRPDEVLVRVHAASLNAWDWDRLVGRPLGRVTDPFRPPHKILGGDIAGVVEALGRDVDAFSVGDAVFGDLTAAHWGGFADYVCAPVKVLARKPAELSFHQAAALPQAGLLAVEAMKFRPNLGAGEHVLVSGAGGGAGLFALQLAKTAGAIVTAVDKGIKGATLLSQGAEYVTDYQRESFANSGKKYDFIIDMVGSQTVFGYRRALAPGGSVVLVGGSLGRILQVVALGTALGRADNQTMGLAIYQPTVAGLDRLATLAVAGTLEPVIDSVFPLEQGPAALRRIGDGDHIGKIIVDMSA</sequence>
<organism evidence="3 4">
    <name type="scientific">Devosia salina</name>
    <dbReference type="NCBI Taxonomy" id="2860336"/>
    <lineage>
        <taxon>Bacteria</taxon>
        <taxon>Pseudomonadati</taxon>
        <taxon>Pseudomonadota</taxon>
        <taxon>Alphaproteobacteria</taxon>
        <taxon>Hyphomicrobiales</taxon>
        <taxon>Devosiaceae</taxon>
        <taxon>Devosia</taxon>
    </lineage>
</organism>
<evidence type="ECO:0000313" key="3">
    <source>
        <dbReference type="EMBL" id="QYO78516.1"/>
    </source>
</evidence>
<dbReference type="InterPro" id="IPR002364">
    <property type="entry name" value="Quin_OxRdtase/zeta-crystal_CS"/>
</dbReference>
<proteinExistence type="predicted"/>
<dbReference type="PANTHER" id="PTHR11695">
    <property type="entry name" value="ALCOHOL DEHYDROGENASE RELATED"/>
    <property type="match status" value="1"/>
</dbReference>
<dbReference type="Gene3D" id="3.90.180.10">
    <property type="entry name" value="Medium-chain alcohol dehydrogenases, catalytic domain"/>
    <property type="match status" value="1"/>
</dbReference>
<feature type="domain" description="Enoyl reductase (ER)" evidence="2">
    <location>
        <begin position="14"/>
        <end position="319"/>
    </location>
</feature>
<dbReference type="Pfam" id="PF08240">
    <property type="entry name" value="ADH_N"/>
    <property type="match status" value="1"/>
</dbReference>
<dbReference type="PANTHER" id="PTHR11695:SF294">
    <property type="entry name" value="RETICULON-4-INTERACTING PROTEIN 1, MITOCHONDRIAL"/>
    <property type="match status" value="1"/>
</dbReference>
<dbReference type="PROSITE" id="PS01162">
    <property type="entry name" value="QOR_ZETA_CRYSTAL"/>
    <property type="match status" value="1"/>
</dbReference>
<evidence type="ECO:0000259" key="2">
    <source>
        <dbReference type="SMART" id="SM00829"/>
    </source>
</evidence>
<dbReference type="InterPro" id="IPR036291">
    <property type="entry name" value="NAD(P)-bd_dom_sf"/>
</dbReference>
<accession>A0ABX8WNC0</accession>
<dbReference type="CDD" id="cd08267">
    <property type="entry name" value="MDR1"/>
    <property type="match status" value="1"/>
</dbReference>
<evidence type="ECO:0000313" key="4">
    <source>
        <dbReference type="Proteomes" id="UP000825799"/>
    </source>
</evidence>
<dbReference type="RefSeq" id="WP_220306981.1">
    <property type="nucleotide sequence ID" value="NZ_CP080590.1"/>
</dbReference>
<dbReference type="InterPro" id="IPR020843">
    <property type="entry name" value="ER"/>
</dbReference>
<reference evidence="3 4" key="1">
    <citation type="submission" date="2021-08" db="EMBL/GenBank/DDBJ databases">
        <title>Devosia salina sp. nov., isolated from the South China Sea sediment.</title>
        <authorList>
            <person name="Zhou Z."/>
        </authorList>
    </citation>
    <scope>NUCLEOTIDE SEQUENCE [LARGE SCALE GENOMIC DNA]</scope>
    <source>
        <strain evidence="3 4">SCS-3</strain>
    </source>
</reference>
<dbReference type="SMART" id="SM00829">
    <property type="entry name" value="PKS_ER"/>
    <property type="match status" value="1"/>
</dbReference>
<dbReference type="InterPro" id="IPR013154">
    <property type="entry name" value="ADH-like_N"/>
</dbReference>
<dbReference type="InterPro" id="IPR050700">
    <property type="entry name" value="YIM1/Zinc_Alcohol_DH_Fams"/>
</dbReference>
<dbReference type="Gene3D" id="3.40.50.720">
    <property type="entry name" value="NAD(P)-binding Rossmann-like Domain"/>
    <property type="match status" value="1"/>
</dbReference>
<keyword evidence="4" id="KW-1185">Reference proteome</keyword>
<protein>
    <submittedName>
        <fullName evidence="3">NAD(P)-dependent alcohol dehydrogenase</fullName>
    </submittedName>
</protein>
<gene>
    <name evidence="3" type="ORF">K1X15_08240</name>
</gene>
<name>A0ABX8WNC0_9HYPH</name>
<dbReference type="SUPFAM" id="SSF51735">
    <property type="entry name" value="NAD(P)-binding Rossmann-fold domains"/>
    <property type="match status" value="1"/>
</dbReference>
<dbReference type="InterPro" id="IPR011032">
    <property type="entry name" value="GroES-like_sf"/>
</dbReference>
<dbReference type="EMBL" id="CP080590">
    <property type="protein sequence ID" value="QYO78516.1"/>
    <property type="molecule type" value="Genomic_DNA"/>
</dbReference>
<evidence type="ECO:0000256" key="1">
    <source>
        <dbReference type="ARBA" id="ARBA00023002"/>
    </source>
</evidence>
<dbReference type="Pfam" id="PF13602">
    <property type="entry name" value="ADH_zinc_N_2"/>
    <property type="match status" value="1"/>
</dbReference>
<keyword evidence="1" id="KW-0560">Oxidoreductase</keyword>